<dbReference type="SUPFAM" id="SSF53613">
    <property type="entry name" value="Ribokinase-like"/>
    <property type="match status" value="1"/>
</dbReference>
<gene>
    <name evidence="5" type="ORF">BFS35_012020</name>
</gene>
<dbReference type="Proteomes" id="UP000229523">
    <property type="component" value="Unassembled WGS sequence"/>
</dbReference>
<dbReference type="Gene3D" id="3.40.1190.20">
    <property type="match status" value="1"/>
</dbReference>
<dbReference type="GO" id="GO:0016301">
    <property type="term" value="F:kinase activity"/>
    <property type="evidence" value="ECO:0007669"/>
    <property type="project" value="UniProtKB-KW"/>
</dbReference>
<dbReference type="InterPro" id="IPR029056">
    <property type="entry name" value="Ribokinase-like"/>
</dbReference>
<name>A0A2G5NV95_9STAP</name>
<dbReference type="PANTHER" id="PTHR43085">
    <property type="entry name" value="HEXOKINASE FAMILY MEMBER"/>
    <property type="match status" value="1"/>
</dbReference>
<sequence>MSALFAIGEALIDFIPQTKGVKLKEVKSFETKVGGAPANVAASVAKLGGKSYLISQLGVDAFGDLIIDTLEDTGVNTSYITRSNEANTALAFVSLTLEGERDFSFYRNPSADMLRTAENLPEQIQPEDIMHFSSVDLIPSPMKDTHIALIDKFHEAGGLVIFDPNLRFPLWPDKALLKETVQTFMPKAHILKISDEELEFITGIKDVNEAIQSLFIGHTEAVIYTEGPKGATVYFKDHTVHAPGEVVTVEDTTGAGDAFIGAVIYQLLNKTQQISYLKENAYDILAFANQVGAYTTTGKGAIESLPNINDLKLRFS</sequence>
<dbReference type="InterPro" id="IPR050306">
    <property type="entry name" value="PfkB_Carbo_kinase"/>
</dbReference>
<evidence type="ECO:0000313" key="6">
    <source>
        <dbReference type="Proteomes" id="UP000229523"/>
    </source>
</evidence>
<dbReference type="InterPro" id="IPR011611">
    <property type="entry name" value="PfkB_dom"/>
</dbReference>
<dbReference type="EMBL" id="MJBI02000009">
    <property type="protein sequence ID" value="RAI79279.1"/>
    <property type="molecule type" value="Genomic_DNA"/>
</dbReference>
<comment type="similarity">
    <text evidence="1">Belongs to the carbohydrate kinase PfkB family.</text>
</comment>
<dbReference type="PANTHER" id="PTHR43085:SF54">
    <property type="entry name" value="PUTATIVE-RELATED"/>
    <property type="match status" value="1"/>
</dbReference>
<reference evidence="5 6" key="1">
    <citation type="journal article" date="2018" name="Front. Microbiol.">
        <title>Description and Comparative Genomics of Macrococcus caseolyticus subsp. hominis subsp. nov., Macrococcus goetzii sp. nov., Macrococcus epidermidis sp. nov., and Macrococcus bohemicus sp. nov., Novel Macrococci From Human Clinical Material With Virulence Potential and Suspected Uptake of Foreign DNA by Natural Transformation.</title>
        <authorList>
            <person name="Maslanova I."/>
            <person name="Wertheimer Z."/>
            <person name="Sedlacek I."/>
            <person name="Svec P."/>
            <person name="Indrakova A."/>
            <person name="Kovarovic V."/>
            <person name="Schumann P."/>
            <person name="Sproer C."/>
            <person name="Kralova S."/>
            <person name="Sedo O."/>
            <person name="Kristofova L."/>
            <person name="Vrbovska V."/>
            <person name="Fuzik T."/>
            <person name="Petras P."/>
            <person name="Zdrahal Z."/>
            <person name="Ruzickova V."/>
            <person name="Doskar J."/>
            <person name="Pantucek R."/>
        </authorList>
    </citation>
    <scope>NUCLEOTIDE SEQUENCE [LARGE SCALE GENOMIC DNA]</scope>
    <source>
        <strain evidence="5 6">CCM 4927</strain>
    </source>
</reference>
<proteinExistence type="inferred from homology"/>
<evidence type="ECO:0000256" key="1">
    <source>
        <dbReference type="ARBA" id="ARBA00010688"/>
    </source>
</evidence>
<evidence type="ECO:0000256" key="2">
    <source>
        <dbReference type="ARBA" id="ARBA00022679"/>
    </source>
</evidence>
<dbReference type="RefSeq" id="WP_099576911.1">
    <property type="nucleotide sequence ID" value="NZ_MJBI02000009.1"/>
</dbReference>
<evidence type="ECO:0000313" key="5">
    <source>
        <dbReference type="EMBL" id="RAI79279.1"/>
    </source>
</evidence>
<protein>
    <submittedName>
        <fullName evidence="5">Carbohydrate kinase</fullName>
    </submittedName>
</protein>
<keyword evidence="6" id="KW-1185">Reference proteome</keyword>
<feature type="domain" description="Carbohydrate kinase PfkB" evidence="4">
    <location>
        <begin position="3"/>
        <end position="307"/>
    </location>
</feature>
<dbReference type="PROSITE" id="PS00584">
    <property type="entry name" value="PFKB_KINASES_2"/>
    <property type="match status" value="1"/>
</dbReference>
<dbReference type="Pfam" id="PF00294">
    <property type="entry name" value="PfkB"/>
    <property type="match status" value="1"/>
</dbReference>
<keyword evidence="3 5" id="KW-0418">Kinase</keyword>
<dbReference type="PROSITE" id="PS00583">
    <property type="entry name" value="PFKB_KINASES_1"/>
    <property type="match status" value="1"/>
</dbReference>
<comment type="caution">
    <text evidence="5">The sequence shown here is derived from an EMBL/GenBank/DDBJ whole genome shotgun (WGS) entry which is preliminary data.</text>
</comment>
<organism evidence="5 6">
    <name type="scientific">Macrococcoides goetzii</name>
    <dbReference type="NCBI Taxonomy" id="1891097"/>
    <lineage>
        <taxon>Bacteria</taxon>
        <taxon>Bacillati</taxon>
        <taxon>Bacillota</taxon>
        <taxon>Bacilli</taxon>
        <taxon>Bacillales</taxon>
        <taxon>Staphylococcaceae</taxon>
        <taxon>Macrococcoides</taxon>
    </lineage>
</organism>
<dbReference type="InterPro" id="IPR002173">
    <property type="entry name" value="Carboh/pur_kinase_PfkB_CS"/>
</dbReference>
<dbReference type="CDD" id="cd01167">
    <property type="entry name" value="bac_FRK"/>
    <property type="match status" value="1"/>
</dbReference>
<evidence type="ECO:0000259" key="4">
    <source>
        <dbReference type="Pfam" id="PF00294"/>
    </source>
</evidence>
<accession>A0A2G5NV95</accession>
<dbReference type="AlphaFoldDB" id="A0A2G5NV95"/>
<keyword evidence="2" id="KW-0808">Transferase</keyword>
<evidence type="ECO:0000256" key="3">
    <source>
        <dbReference type="ARBA" id="ARBA00022777"/>
    </source>
</evidence>